<dbReference type="PANTHER" id="PTHR13803">
    <property type="entry name" value="SEC24-RELATED PROTEIN"/>
    <property type="match status" value="1"/>
</dbReference>
<dbReference type="VEuPathDB" id="TrichDB:TVAGG3_0989890"/>
<evidence type="ECO:0000313" key="3">
    <source>
        <dbReference type="Proteomes" id="UP000001542"/>
    </source>
</evidence>
<protein>
    <submittedName>
        <fullName evidence="2">Sec23/Sec24 trunk domain containing protein</fullName>
    </submittedName>
</protein>
<dbReference type="InterPro" id="IPR036465">
    <property type="entry name" value="vWFA_dom_sf"/>
</dbReference>
<proteinExistence type="predicted"/>
<feature type="domain" description="Sec23/Sec24 trunk" evidence="1">
    <location>
        <begin position="3"/>
        <end position="185"/>
    </location>
</feature>
<dbReference type="OrthoDB" id="49016at2759"/>
<dbReference type="STRING" id="5722.A2DNZ8"/>
<dbReference type="GO" id="GO:0008270">
    <property type="term" value="F:zinc ion binding"/>
    <property type="evidence" value="ECO:0000318"/>
    <property type="project" value="GO_Central"/>
</dbReference>
<keyword evidence="3" id="KW-1185">Reference proteome</keyword>
<dbReference type="InParanoid" id="A2DNZ8"/>
<sequence>MNQTIRICLITFSDFITIYDPKKRREINILDLNDIDMWSLDLLPLSESLDYYLNILTRLSNLEKSETNENCLGSLYSIACKLIPYGGILIVCTSNYTTTGQGIIEPDEEHINLYKNIKRTKEFYNSISNEFVERDISLHLFLSSSGDDFSSLTALPCTITSGFFNVYKMFNESKDFPILFSDLCNSLRNKYFWHSRIEICHHPALKITKLSLNGKIIKENEAFCCNLSTKDSILVNFDFKEGYFVSIGSGISSFQVQITYFDESGNKRIKVITHTFPITSKKSIVRQRYDVISGFTYYVRSFVDSNSIMFLRDIINLRDQRMKQIARFFLDTPVIRSEHPNGEDGRFSDFIYIKTFDPFQLFLYIRKRIEYFGFSCNDNNNNPFCMAVQTVNSIALIVSRYSDEEWLYSTFGVRNLSELPLFLPNLDSEENRQLWNFSHKYSIDIDPIIYIYE</sequence>
<dbReference type="EMBL" id="DS113225">
    <property type="protein sequence ID" value="EAY17847.1"/>
    <property type="molecule type" value="Genomic_DNA"/>
</dbReference>
<organism evidence="2 3">
    <name type="scientific">Trichomonas vaginalis (strain ATCC PRA-98 / G3)</name>
    <dbReference type="NCBI Taxonomy" id="412133"/>
    <lineage>
        <taxon>Eukaryota</taxon>
        <taxon>Metamonada</taxon>
        <taxon>Parabasalia</taxon>
        <taxon>Trichomonadida</taxon>
        <taxon>Trichomonadidae</taxon>
        <taxon>Trichomonas</taxon>
    </lineage>
</organism>
<dbReference type="Gene3D" id="3.40.50.410">
    <property type="entry name" value="von Willebrand factor, type A domain"/>
    <property type="match status" value="1"/>
</dbReference>
<dbReference type="InterPro" id="IPR050550">
    <property type="entry name" value="SEC23_SEC24_subfamily"/>
</dbReference>
<dbReference type="GO" id="GO:0030127">
    <property type="term" value="C:COPII vesicle coat"/>
    <property type="evidence" value="ECO:0000318"/>
    <property type="project" value="GO_Central"/>
</dbReference>
<accession>A2DNZ8</accession>
<dbReference type="SUPFAM" id="SSF53300">
    <property type="entry name" value="vWA-like"/>
    <property type="match status" value="1"/>
</dbReference>
<evidence type="ECO:0000259" key="1">
    <source>
        <dbReference type="Pfam" id="PF04811"/>
    </source>
</evidence>
<dbReference type="RefSeq" id="XP_001329982.1">
    <property type="nucleotide sequence ID" value="XM_001329947.1"/>
</dbReference>
<dbReference type="Proteomes" id="UP000001542">
    <property type="component" value="Unassembled WGS sequence"/>
</dbReference>
<dbReference type="GO" id="GO:0090110">
    <property type="term" value="P:COPII-coated vesicle cargo loading"/>
    <property type="evidence" value="ECO:0000318"/>
    <property type="project" value="GO_Central"/>
</dbReference>
<reference evidence="2" key="2">
    <citation type="journal article" date="2007" name="Science">
        <title>Draft genome sequence of the sexually transmitted pathogen Trichomonas vaginalis.</title>
        <authorList>
            <person name="Carlton J.M."/>
            <person name="Hirt R.P."/>
            <person name="Silva J.C."/>
            <person name="Delcher A.L."/>
            <person name="Schatz M."/>
            <person name="Zhao Q."/>
            <person name="Wortman J.R."/>
            <person name="Bidwell S.L."/>
            <person name="Alsmark U.C.M."/>
            <person name="Besteiro S."/>
            <person name="Sicheritz-Ponten T."/>
            <person name="Noel C.J."/>
            <person name="Dacks J.B."/>
            <person name="Foster P.G."/>
            <person name="Simillion C."/>
            <person name="Van de Peer Y."/>
            <person name="Miranda-Saavedra D."/>
            <person name="Barton G.J."/>
            <person name="Westrop G.D."/>
            <person name="Mueller S."/>
            <person name="Dessi D."/>
            <person name="Fiori P.L."/>
            <person name="Ren Q."/>
            <person name="Paulsen I."/>
            <person name="Zhang H."/>
            <person name="Bastida-Corcuera F.D."/>
            <person name="Simoes-Barbosa A."/>
            <person name="Brown M.T."/>
            <person name="Hayes R.D."/>
            <person name="Mukherjee M."/>
            <person name="Okumura C.Y."/>
            <person name="Schneider R."/>
            <person name="Smith A.J."/>
            <person name="Vanacova S."/>
            <person name="Villalvazo M."/>
            <person name="Haas B.J."/>
            <person name="Pertea M."/>
            <person name="Feldblyum T.V."/>
            <person name="Utterback T.R."/>
            <person name="Shu C.L."/>
            <person name="Osoegawa K."/>
            <person name="de Jong P.J."/>
            <person name="Hrdy I."/>
            <person name="Horvathova L."/>
            <person name="Zubacova Z."/>
            <person name="Dolezal P."/>
            <person name="Malik S.B."/>
            <person name="Logsdon J.M. Jr."/>
            <person name="Henze K."/>
            <person name="Gupta A."/>
            <person name="Wang C.C."/>
            <person name="Dunne R.L."/>
            <person name="Upcroft J.A."/>
            <person name="Upcroft P."/>
            <person name="White O."/>
            <person name="Salzberg S.L."/>
            <person name="Tang P."/>
            <person name="Chiu C.-H."/>
            <person name="Lee Y.-S."/>
            <person name="Embley T.M."/>
            <person name="Coombs G.H."/>
            <person name="Mottram J.C."/>
            <person name="Tachezy J."/>
            <person name="Fraser-Liggett C.M."/>
            <person name="Johnson P.J."/>
        </authorList>
    </citation>
    <scope>NUCLEOTIDE SEQUENCE [LARGE SCALE GENOMIC DNA]</scope>
    <source>
        <strain evidence="2">G3</strain>
    </source>
</reference>
<dbReference type="GO" id="GO:0000149">
    <property type="term" value="F:SNARE binding"/>
    <property type="evidence" value="ECO:0000318"/>
    <property type="project" value="GO_Central"/>
</dbReference>
<dbReference type="GO" id="GO:0070971">
    <property type="term" value="C:endoplasmic reticulum exit site"/>
    <property type="evidence" value="ECO:0000318"/>
    <property type="project" value="GO_Central"/>
</dbReference>
<dbReference type="AlphaFoldDB" id="A2DNZ8"/>
<dbReference type="GO" id="GO:0006886">
    <property type="term" value="P:intracellular protein transport"/>
    <property type="evidence" value="ECO:0007669"/>
    <property type="project" value="InterPro"/>
</dbReference>
<dbReference type="InterPro" id="IPR006896">
    <property type="entry name" value="Sec23/24_trunk_dom"/>
</dbReference>
<gene>
    <name evidence="2" type="ORF">TVAG_010710</name>
</gene>
<dbReference type="KEGG" id="tva:4775868"/>
<dbReference type="Pfam" id="PF04811">
    <property type="entry name" value="Sec23_trunk"/>
    <property type="match status" value="1"/>
</dbReference>
<dbReference type="SMR" id="A2DNZ8"/>
<reference evidence="2" key="1">
    <citation type="submission" date="2006-10" db="EMBL/GenBank/DDBJ databases">
        <authorList>
            <person name="Amadeo P."/>
            <person name="Zhao Q."/>
            <person name="Wortman J."/>
            <person name="Fraser-Liggett C."/>
            <person name="Carlton J."/>
        </authorList>
    </citation>
    <scope>NUCLEOTIDE SEQUENCE</scope>
    <source>
        <strain evidence="2">G3</strain>
    </source>
</reference>
<dbReference type="VEuPathDB" id="TrichDB:TVAG_010710"/>
<name>A2DNZ8_TRIV3</name>
<evidence type="ECO:0000313" key="2">
    <source>
        <dbReference type="EMBL" id="EAY17847.1"/>
    </source>
</evidence>
<dbReference type="PANTHER" id="PTHR13803:SF4">
    <property type="entry name" value="SECRETORY 24CD, ISOFORM C"/>
    <property type="match status" value="1"/>
</dbReference>